<evidence type="ECO:0000256" key="9">
    <source>
        <dbReference type="ARBA" id="ARBA00034881"/>
    </source>
</evidence>
<dbReference type="EMBL" id="LODT01000028">
    <property type="protein sequence ID" value="KYQ92848.1"/>
    <property type="molecule type" value="Genomic_DNA"/>
</dbReference>
<keyword evidence="5" id="KW-0808">Transferase</keyword>
<keyword evidence="8" id="KW-0496">Mitochondrion</keyword>
<keyword evidence="13" id="KW-1185">Reference proteome</keyword>
<evidence type="ECO:0000256" key="1">
    <source>
        <dbReference type="ARBA" id="ARBA00004173"/>
    </source>
</evidence>
<feature type="domain" description="tRNA/rRNA methyltransferase SpoU type" evidence="10">
    <location>
        <begin position="271"/>
        <end position="415"/>
    </location>
</feature>
<dbReference type="SUPFAM" id="SSF55315">
    <property type="entry name" value="L30e-like"/>
    <property type="match status" value="1"/>
</dbReference>
<evidence type="ECO:0000256" key="4">
    <source>
        <dbReference type="ARBA" id="ARBA00022603"/>
    </source>
</evidence>
<dbReference type="OrthoDB" id="270651at2759"/>
<organism evidence="12 13">
    <name type="scientific">Tieghemostelium lacteum</name>
    <name type="common">Slime mold</name>
    <name type="synonym">Dictyostelium lacteum</name>
    <dbReference type="NCBI Taxonomy" id="361077"/>
    <lineage>
        <taxon>Eukaryota</taxon>
        <taxon>Amoebozoa</taxon>
        <taxon>Evosea</taxon>
        <taxon>Eumycetozoa</taxon>
        <taxon>Dictyostelia</taxon>
        <taxon>Dictyosteliales</taxon>
        <taxon>Raperosteliaceae</taxon>
        <taxon>Tieghemostelium</taxon>
    </lineage>
</organism>
<dbReference type="GO" id="GO:0016435">
    <property type="term" value="F:rRNA (guanine) methyltransferase activity"/>
    <property type="evidence" value="ECO:0007669"/>
    <property type="project" value="TreeGrafter"/>
</dbReference>
<dbReference type="AlphaFoldDB" id="A0A151ZFV4"/>
<comment type="subcellular location">
    <subcellularLocation>
        <location evidence="1">Mitochondrion</location>
    </subcellularLocation>
</comment>
<evidence type="ECO:0000256" key="6">
    <source>
        <dbReference type="ARBA" id="ARBA00022691"/>
    </source>
</evidence>
<dbReference type="InterPro" id="IPR029064">
    <property type="entry name" value="Ribosomal_eL30-like_sf"/>
</dbReference>
<dbReference type="PANTHER" id="PTHR46103:SF1">
    <property type="entry name" value="RRNA METHYLTRANSFERASE 1, MITOCHONDRIAL"/>
    <property type="match status" value="1"/>
</dbReference>
<dbReference type="Proteomes" id="UP000076078">
    <property type="component" value="Unassembled WGS sequence"/>
</dbReference>
<dbReference type="InterPro" id="IPR001537">
    <property type="entry name" value="SpoU_MeTrfase"/>
</dbReference>
<evidence type="ECO:0000313" key="12">
    <source>
        <dbReference type="EMBL" id="KYQ92848.1"/>
    </source>
</evidence>
<dbReference type="SUPFAM" id="SSF75217">
    <property type="entry name" value="alpha/beta knot"/>
    <property type="match status" value="1"/>
</dbReference>
<sequence>MIKINNNCFGVTICKRYYSLYSEEYFSKFNKKPGYDNNKGKISFNKGDNNRFTFDYKSSRNVENNNPRYKSFNRNSMNNDHTDDIIIEKSHYGRNSKNKSKLEKKNISNSIKLKGEGLFGVNPIDIALNSDNRSIYALYIQNTLIKSLQSTGSIDNVKIISLVSEVNSQNREKKEFQYLEETEDQNEDAEMNRYSDRKRTDTIIDIIMKCKRENIPIYSVDKKSLNELSKQNLHQGLVMDCSPLVLVTIDYLDRDMQSHVKTNGRKSRPPLWIVLDELWDSMNIGAIIRSSYYFGVDGIVVSDKNSSPITPVTSKISSGAVEDYSIYKTLSIPSFLQRSREKGWRVLGTSLSDDSKDISTVKLDEPTILVLGNEGFGLKQSILDKCNSVIKIVPNSKSSKVDSLNVSVSTAILVYSLLNTK</sequence>
<evidence type="ECO:0000256" key="8">
    <source>
        <dbReference type="ARBA" id="ARBA00023128"/>
    </source>
</evidence>
<feature type="domain" description="RNA 2-O ribose methyltransferase substrate binding" evidence="11">
    <location>
        <begin position="203"/>
        <end position="243"/>
    </location>
</feature>
<evidence type="ECO:0000259" key="11">
    <source>
        <dbReference type="Pfam" id="PF08032"/>
    </source>
</evidence>
<dbReference type="GO" id="GO:0003723">
    <property type="term" value="F:RNA binding"/>
    <property type="evidence" value="ECO:0007669"/>
    <property type="project" value="InterPro"/>
</dbReference>
<dbReference type="InterPro" id="IPR047261">
    <property type="entry name" value="MRM1_MeTrfase_dom"/>
</dbReference>
<proteinExistence type="inferred from homology"/>
<dbReference type="Pfam" id="PF00588">
    <property type="entry name" value="SpoU_methylase"/>
    <property type="match status" value="1"/>
</dbReference>
<evidence type="ECO:0000256" key="5">
    <source>
        <dbReference type="ARBA" id="ARBA00022679"/>
    </source>
</evidence>
<dbReference type="InterPro" id="IPR029028">
    <property type="entry name" value="Alpha/beta_knot_MTases"/>
</dbReference>
<dbReference type="InterPro" id="IPR013123">
    <property type="entry name" value="SpoU_subst-bd"/>
</dbReference>
<protein>
    <recommendedName>
        <fullName evidence="9">rRNA methyltransferase 1, mitochondrial</fullName>
    </recommendedName>
</protein>
<dbReference type="Gene3D" id="3.30.1330.30">
    <property type="match status" value="1"/>
</dbReference>
<dbReference type="FunCoup" id="A0A151ZFV4">
    <property type="interactions" value="26"/>
</dbReference>
<dbReference type="InterPro" id="IPR029026">
    <property type="entry name" value="tRNA_m1G_MTases_N"/>
</dbReference>
<dbReference type="OMA" id="RKYAHVH"/>
<gene>
    <name evidence="12" type="ORF">DLAC_05432</name>
</gene>
<evidence type="ECO:0000256" key="3">
    <source>
        <dbReference type="ARBA" id="ARBA00022552"/>
    </source>
</evidence>
<keyword evidence="3" id="KW-0698">rRNA processing</keyword>
<keyword evidence="6" id="KW-0949">S-adenosyl-L-methionine</keyword>
<evidence type="ECO:0000313" key="13">
    <source>
        <dbReference type="Proteomes" id="UP000076078"/>
    </source>
</evidence>
<comment type="similarity">
    <text evidence="2">Belongs to the class IV-like SAM-binding methyltransferase superfamily. RNA methyltransferase TrmH family.</text>
</comment>
<dbReference type="PANTHER" id="PTHR46103">
    <property type="entry name" value="RRNA METHYLTRANSFERASE 1, MITOCHONDRIAL"/>
    <property type="match status" value="1"/>
</dbReference>
<reference evidence="12 13" key="1">
    <citation type="submission" date="2015-12" db="EMBL/GenBank/DDBJ databases">
        <title>Dictyostelia acquired genes for synthesis and detection of signals that induce cell-type specialization by lateral gene transfer from prokaryotes.</title>
        <authorList>
            <person name="Gloeckner G."/>
            <person name="Schaap P."/>
        </authorList>
    </citation>
    <scope>NUCLEOTIDE SEQUENCE [LARGE SCALE GENOMIC DNA]</scope>
    <source>
        <strain evidence="12 13">TK</strain>
    </source>
</reference>
<keyword evidence="4" id="KW-0489">Methyltransferase</keyword>
<name>A0A151ZFV4_TIELA</name>
<dbReference type="InParanoid" id="A0A151ZFV4"/>
<evidence type="ECO:0000256" key="7">
    <source>
        <dbReference type="ARBA" id="ARBA00022946"/>
    </source>
</evidence>
<dbReference type="GO" id="GO:0005739">
    <property type="term" value="C:mitochondrion"/>
    <property type="evidence" value="ECO:0007669"/>
    <property type="project" value="UniProtKB-SubCell"/>
</dbReference>
<dbReference type="InterPro" id="IPR004441">
    <property type="entry name" value="rRNA_MeTrfase_TrmH"/>
</dbReference>
<dbReference type="Gene3D" id="3.40.1280.10">
    <property type="match status" value="1"/>
</dbReference>
<dbReference type="STRING" id="361077.A0A151ZFV4"/>
<keyword evidence="7" id="KW-0809">Transit peptide</keyword>
<accession>A0A151ZFV4</accession>
<comment type="caution">
    <text evidence="12">The sequence shown here is derived from an EMBL/GenBank/DDBJ whole genome shotgun (WGS) entry which is preliminary data.</text>
</comment>
<dbReference type="Pfam" id="PF08032">
    <property type="entry name" value="SpoU_sub_bind"/>
    <property type="match status" value="1"/>
</dbReference>
<dbReference type="InterPro" id="IPR047182">
    <property type="entry name" value="MRM1"/>
</dbReference>
<dbReference type="CDD" id="cd18105">
    <property type="entry name" value="SpoU-like_MRM1"/>
    <property type="match status" value="1"/>
</dbReference>
<evidence type="ECO:0000259" key="10">
    <source>
        <dbReference type="Pfam" id="PF00588"/>
    </source>
</evidence>
<evidence type="ECO:0000256" key="2">
    <source>
        <dbReference type="ARBA" id="ARBA00007228"/>
    </source>
</evidence>
<dbReference type="NCBIfam" id="TIGR00186">
    <property type="entry name" value="rRNA_methyl_3"/>
    <property type="match status" value="1"/>
</dbReference>